<keyword evidence="6" id="KW-1278">Translocase</keyword>
<dbReference type="Gene3D" id="2.70.150.10">
    <property type="entry name" value="Calcium-transporting ATPase, cytoplasmic transduction domain A"/>
    <property type="match status" value="1"/>
</dbReference>
<dbReference type="SFLD" id="SFLDF00027">
    <property type="entry name" value="p-type_atpase"/>
    <property type="match status" value="1"/>
</dbReference>
<dbReference type="NCBIfam" id="TIGR01494">
    <property type="entry name" value="ATPase_P-type"/>
    <property type="match status" value="2"/>
</dbReference>
<evidence type="ECO:0000256" key="8">
    <source>
        <dbReference type="ARBA" id="ARBA00023136"/>
    </source>
</evidence>
<proteinExistence type="inferred from homology"/>
<dbReference type="InterPro" id="IPR006068">
    <property type="entry name" value="ATPase_P-typ_cation-transptr_C"/>
</dbReference>
<keyword evidence="8 9" id="KW-0472">Membrane</keyword>
<feature type="transmembrane region" description="Helical" evidence="9">
    <location>
        <begin position="758"/>
        <end position="777"/>
    </location>
</feature>
<dbReference type="InterPro" id="IPR023299">
    <property type="entry name" value="ATPase_P-typ_cyto_dom_N"/>
</dbReference>
<feature type="transmembrane region" description="Helical" evidence="9">
    <location>
        <begin position="870"/>
        <end position="892"/>
    </location>
</feature>
<organism evidence="11 12">
    <name type="scientific">Dulcicalothrix desertica PCC 7102</name>
    <dbReference type="NCBI Taxonomy" id="232991"/>
    <lineage>
        <taxon>Bacteria</taxon>
        <taxon>Bacillati</taxon>
        <taxon>Cyanobacteriota</taxon>
        <taxon>Cyanophyceae</taxon>
        <taxon>Nostocales</taxon>
        <taxon>Calotrichaceae</taxon>
        <taxon>Dulcicalothrix</taxon>
    </lineage>
</organism>
<protein>
    <submittedName>
        <fullName evidence="11">ATPase</fullName>
    </submittedName>
</protein>
<dbReference type="GO" id="GO:0006883">
    <property type="term" value="P:intracellular sodium ion homeostasis"/>
    <property type="evidence" value="ECO:0007669"/>
    <property type="project" value="TreeGrafter"/>
</dbReference>
<dbReference type="InterPro" id="IPR023214">
    <property type="entry name" value="HAD_sf"/>
</dbReference>
<feature type="transmembrane region" description="Helical" evidence="9">
    <location>
        <begin position="798"/>
        <end position="817"/>
    </location>
</feature>
<dbReference type="SFLD" id="SFLDG00002">
    <property type="entry name" value="C1.7:_P-type_atpase_like"/>
    <property type="match status" value="1"/>
</dbReference>
<feature type="transmembrane region" description="Helical" evidence="9">
    <location>
        <begin position="904"/>
        <end position="924"/>
    </location>
</feature>
<dbReference type="InterPro" id="IPR004014">
    <property type="entry name" value="ATPase_P-typ_cation-transptr_N"/>
</dbReference>
<dbReference type="InterPro" id="IPR023298">
    <property type="entry name" value="ATPase_P-typ_TM_dom_sf"/>
</dbReference>
<dbReference type="SMART" id="SM00831">
    <property type="entry name" value="Cation_ATPase_N"/>
    <property type="match status" value="1"/>
</dbReference>
<evidence type="ECO:0000256" key="6">
    <source>
        <dbReference type="ARBA" id="ARBA00022967"/>
    </source>
</evidence>
<dbReference type="Gene3D" id="1.20.1110.10">
    <property type="entry name" value="Calcium-transporting ATPase, transmembrane domain"/>
    <property type="match status" value="1"/>
</dbReference>
<dbReference type="Gene3D" id="3.40.50.1000">
    <property type="entry name" value="HAD superfamily/HAD-like"/>
    <property type="match status" value="1"/>
</dbReference>
<evidence type="ECO:0000256" key="5">
    <source>
        <dbReference type="ARBA" id="ARBA00022840"/>
    </source>
</evidence>
<accession>A0A3S1AP66</accession>
<gene>
    <name evidence="11" type="ORF">DSM106972_037000</name>
</gene>
<dbReference type="InterPro" id="IPR001757">
    <property type="entry name" value="P_typ_ATPase"/>
</dbReference>
<dbReference type="GO" id="GO:1902600">
    <property type="term" value="P:proton transmembrane transport"/>
    <property type="evidence" value="ECO:0007669"/>
    <property type="project" value="TreeGrafter"/>
</dbReference>
<dbReference type="GO" id="GO:0030007">
    <property type="term" value="P:intracellular potassium ion homeostasis"/>
    <property type="evidence" value="ECO:0007669"/>
    <property type="project" value="TreeGrafter"/>
</dbReference>
<keyword evidence="4" id="KW-0547">Nucleotide-binding</keyword>
<reference evidence="11" key="1">
    <citation type="submission" date="2018-12" db="EMBL/GenBank/DDBJ databases">
        <authorList>
            <person name="Will S."/>
            <person name="Neumann-Schaal M."/>
            <person name="Henke P."/>
        </authorList>
    </citation>
    <scope>NUCLEOTIDE SEQUENCE</scope>
    <source>
        <strain evidence="11">PCC 7102</strain>
    </source>
</reference>
<evidence type="ECO:0000256" key="7">
    <source>
        <dbReference type="ARBA" id="ARBA00022989"/>
    </source>
</evidence>
<dbReference type="Pfam" id="PF00122">
    <property type="entry name" value="E1-E2_ATPase"/>
    <property type="match status" value="1"/>
</dbReference>
<dbReference type="GO" id="GO:0005886">
    <property type="term" value="C:plasma membrane"/>
    <property type="evidence" value="ECO:0007669"/>
    <property type="project" value="TreeGrafter"/>
</dbReference>
<dbReference type="FunFam" id="3.40.1110.10:FF:000094">
    <property type="entry name" value="Cation-transporting P-type ATPase"/>
    <property type="match status" value="1"/>
</dbReference>
<evidence type="ECO:0000256" key="3">
    <source>
        <dbReference type="ARBA" id="ARBA00022692"/>
    </source>
</evidence>
<dbReference type="SFLD" id="SFLDS00003">
    <property type="entry name" value="Haloacid_Dehalogenase"/>
    <property type="match status" value="1"/>
</dbReference>
<dbReference type="InterPro" id="IPR036412">
    <property type="entry name" value="HAD-like_sf"/>
</dbReference>
<feature type="transmembrane region" description="Helical" evidence="9">
    <location>
        <begin position="837"/>
        <end position="858"/>
    </location>
</feature>
<dbReference type="GO" id="GO:0005524">
    <property type="term" value="F:ATP binding"/>
    <property type="evidence" value="ECO:0007669"/>
    <property type="project" value="UniProtKB-KW"/>
</dbReference>
<dbReference type="GO" id="GO:0036376">
    <property type="term" value="P:sodium ion export across plasma membrane"/>
    <property type="evidence" value="ECO:0007669"/>
    <property type="project" value="TreeGrafter"/>
</dbReference>
<keyword evidence="3 9" id="KW-0812">Transmembrane</keyword>
<feature type="domain" description="Cation-transporting P-type ATPase N-terminal" evidence="10">
    <location>
        <begin position="25"/>
        <end position="99"/>
    </location>
</feature>
<keyword evidence="7 9" id="KW-1133">Transmembrane helix</keyword>
<comment type="caution">
    <text evidence="11">The sequence shown here is derived from an EMBL/GenBank/DDBJ whole genome shotgun (WGS) entry which is preliminary data.</text>
</comment>
<dbReference type="Proteomes" id="UP000271624">
    <property type="component" value="Unassembled WGS sequence"/>
</dbReference>
<keyword evidence="12" id="KW-1185">Reference proteome</keyword>
<evidence type="ECO:0000256" key="4">
    <source>
        <dbReference type="ARBA" id="ARBA00022741"/>
    </source>
</evidence>
<dbReference type="SUPFAM" id="SSF81665">
    <property type="entry name" value="Calcium ATPase, transmembrane domain M"/>
    <property type="match status" value="1"/>
</dbReference>
<evidence type="ECO:0000256" key="1">
    <source>
        <dbReference type="ARBA" id="ARBA00004141"/>
    </source>
</evidence>
<keyword evidence="5" id="KW-0067">ATP-binding</keyword>
<dbReference type="InterPro" id="IPR008250">
    <property type="entry name" value="ATPase_P-typ_transduc_dom_A_sf"/>
</dbReference>
<dbReference type="SUPFAM" id="SSF81653">
    <property type="entry name" value="Calcium ATPase, transduction domain A"/>
    <property type="match status" value="1"/>
</dbReference>
<dbReference type="Pfam" id="PF00689">
    <property type="entry name" value="Cation_ATPase_C"/>
    <property type="match status" value="1"/>
</dbReference>
<name>A0A3S1AP66_9CYAN</name>
<dbReference type="CDD" id="cd02080">
    <property type="entry name" value="P-type_ATPase_cation"/>
    <property type="match status" value="1"/>
</dbReference>
<feature type="transmembrane region" description="Helical" evidence="9">
    <location>
        <begin position="297"/>
        <end position="321"/>
    </location>
</feature>
<reference evidence="11" key="2">
    <citation type="journal article" date="2019" name="Genome Biol. Evol.">
        <title>Day and night: Metabolic profiles and evolutionary relationships of six axenic non-marine cyanobacteria.</title>
        <authorList>
            <person name="Will S.E."/>
            <person name="Henke P."/>
            <person name="Boedeker C."/>
            <person name="Huang S."/>
            <person name="Brinkmann H."/>
            <person name="Rohde M."/>
            <person name="Jarek M."/>
            <person name="Friedl T."/>
            <person name="Seufert S."/>
            <person name="Schumacher M."/>
            <person name="Overmann J."/>
            <person name="Neumann-Schaal M."/>
            <person name="Petersen J."/>
        </authorList>
    </citation>
    <scope>NUCLEOTIDE SEQUENCE [LARGE SCALE GENOMIC DNA]</scope>
    <source>
        <strain evidence="11">PCC 7102</strain>
    </source>
</reference>
<dbReference type="PROSITE" id="PS00154">
    <property type="entry name" value="ATPASE_E1_E2"/>
    <property type="match status" value="1"/>
</dbReference>
<evidence type="ECO:0000256" key="9">
    <source>
        <dbReference type="SAM" id="Phobius"/>
    </source>
</evidence>
<feature type="transmembrane region" description="Helical" evidence="9">
    <location>
        <begin position="725"/>
        <end position="746"/>
    </location>
</feature>
<dbReference type="Pfam" id="PF00690">
    <property type="entry name" value="Cation_ATPase_N"/>
    <property type="match status" value="1"/>
</dbReference>
<dbReference type="GO" id="GO:0005391">
    <property type="term" value="F:P-type sodium:potassium-exchanging transporter activity"/>
    <property type="evidence" value="ECO:0007669"/>
    <property type="project" value="TreeGrafter"/>
</dbReference>
<sequence>MDADENNYKLKNMRVESEEIIQSSQWHQLSTNEITRHLETDLETGLNESEVAKRQSHFGANELKAKPGTSPIVKFLQQFNQPLLYILLIAGAIKAIIGQWVNAWVIWGVTLINAIIGFIQESKAESAIAALASSVRTNATILRNGKKIQVSSTELVPGDIVLLASGDKVPADLRLVQTRNLQINESALTGESIAVEKNSQPVNPDIPLAERTNMAYAGSFVTFGTGSGIVVAIGEATETGRLSQLIEQGTSLKTPLTRKFDKFSRTLLYIILGIAALTFAVGLGYGNSWAEMFEAAVAFAVSAIPEGLPAVVTVTLAIGVSRMARRHAIVRKLPAVETLGGATVICSDKTGTLTENQMTVQGIYAGGQYYTVTGVGYAPSGEILLNEQQIDLNTSPVLVECLIAGLLCNDTRLEQKDEQWQVIGDPTEGALIAAANKVGINRSDLERENKRLDVIPFESDFQYMATLHQGNNNIRRRDAINRVSTDNTIYVKGSVEAILKRCQLQVDAEGEIIPVQANIVHQQVNAMAQQGLRVLAFAKKDVPSSQNSLDHVDIESNLIFLGLQGMIDPPRSEAIIAVQACQEAGIQVKMITGDHAVTAQAIAKRMGFNKNGEVMAFTGQQLAQMDNQQLKTAVEDGVVFARVAPEQKLRIVEALQSKGEIVAMTGDGVNDAPALKQADIGIAMGGAGTEVAKEASDMILTDDNFASIQAAVEEGRTVYRNLLKAIAFILPVNGGESMTILISVLFARVLPILSLQVLWLNMVNSIAMTVPLAFEPSSKRVMRQPPRNPRQPLLSGSLIKRIAVISVFNWILIFGMFEWIRQTTGNIDSSRTMAIQALVAGRVFYLLSISKLGAIIIDTIRGVKHNISDAYAIIIGIVATIVLQIIFSQWSLMNNLFSTAPLNLNQWLICIAAGLPMILVAALVNRFDPLD</sequence>
<dbReference type="Pfam" id="PF13246">
    <property type="entry name" value="Cation_ATPase"/>
    <property type="match status" value="1"/>
</dbReference>
<dbReference type="InterPro" id="IPR018303">
    <property type="entry name" value="ATPase_P-typ_P_site"/>
</dbReference>
<dbReference type="InterPro" id="IPR059000">
    <property type="entry name" value="ATPase_P-type_domA"/>
</dbReference>
<evidence type="ECO:0000313" key="11">
    <source>
        <dbReference type="EMBL" id="RUT05693.1"/>
    </source>
</evidence>
<dbReference type="FunFam" id="3.40.50.1000:FF:000001">
    <property type="entry name" value="Phospholipid-transporting ATPase IC"/>
    <property type="match status" value="1"/>
</dbReference>
<dbReference type="PANTHER" id="PTHR43294:SF20">
    <property type="entry name" value="P-TYPE ATPASE"/>
    <property type="match status" value="1"/>
</dbReference>
<dbReference type="GO" id="GO:1990573">
    <property type="term" value="P:potassium ion import across plasma membrane"/>
    <property type="evidence" value="ECO:0007669"/>
    <property type="project" value="TreeGrafter"/>
</dbReference>
<dbReference type="FunFam" id="3.40.50.1000:FF:000028">
    <property type="entry name" value="Calcium-transporting P-type ATPase, putative"/>
    <property type="match status" value="1"/>
</dbReference>
<dbReference type="PRINTS" id="PR00120">
    <property type="entry name" value="HATPASE"/>
</dbReference>
<dbReference type="PANTHER" id="PTHR43294">
    <property type="entry name" value="SODIUM/POTASSIUM-TRANSPORTING ATPASE SUBUNIT ALPHA"/>
    <property type="match status" value="1"/>
</dbReference>
<comment type="subcellular location">
    <subcellularLocation>
        <location evidence="1">Membrane</location>
        <topology evidence="1">Multi-pass membrane protein</topology>
    </subcellularLocation>
</comment>
<dbReference type="InterPro" id="IPR050510">
    <property type="entry name" value="Cation_transp_ATPase_P-type"/>
</dbReference>
<dbReference type="SUPFAM" id="SSF56784">
    <property type="entry name" value="HAD-like"/>
    <property type="match status" value="1"/>
</dbReference>
<feature type="transmembrane region" description="Helical" evidence="9">
    <location>
        <begin position="266"/>
        <end position="285"/>
    </location>
</feature>
<comment type="similarity">
    <text evidence="2">Belongs to the cation transport ATPase (P-type) (TC 3.A.3) family. Type IIA subfamily.</text>
</comment>
<dbReference type="AlphaFoldDB" id="A0A3S1AP66"/>
<evidence type="ECO:0000259" key="10">
    <source>
        <dbReference type="SMART" id="SM00831"/>
    </source>
</evidence>
<feature type="transmembrane region" description="Helical" evidence="9">
    <location>
        <begin position="79"/>
        <end position="97"/>
    </location>
</feature>
<dbReference type="EMBL" id="RSCL01000008">
    <property type="protein sequence ID" value="RUT05693.1"/>
    <property type="molecule type" value="Genomic_DNA"/>
</dbReference>
<dbReference type="Gene3D" id="3.40.1110.10">
    <property type="entry name" value="Calcium-transporting ATPase, cytoplasmic domain N"/>
    <property type="match status" value="1"/>
</dbReference>
<evidence type="ECO:0000313" key="12">
    <source>
        <dbReference type="Proteomes" id="UP000271624"/>
    </source>
</evidence>
<dbReference type="SUPFAM" id="SSF81660">
    <property type="entry name" value="Metal cation-transporting ATPase, ATP-binding domain N"/>
    <property type="match status" value="1"/>
</dbReference>
<dbReference type="InterPro" id="IPR044492">
    <property type="entry name" value="P_typ_ATPase_HD_dom"/>
</dbReference>
<dbReference type="GO" id="GO:0016887">
    <property type="term" value="F:ATP hydrolysis activity"/>
    <property type="evidence" value="ECO:0007669"/>
    <property type="project" value="InterPro"/>
</dbReference>
<evidence type="ECO:0000256" key="2">
    <source>
        <dbReference type="ARBA" id="ARBA00005675"/>
    </source>
</evidence>
<dbReference type="PRINTS" id="PR00119">
    <property type="entry name" value="CATATPASE"/>
</dbReference>
<dbReference type="Pfam" id="PF08282">
    <property type="entry name" value="Hydrolase_3"/>
    <property type="match status" value="1"/>
</dbReference>